<dbReference type="EMBL" id="JACMSE010000011">
    <property type="protein sequence ID" value="MBC2890306.1"/>
    <property type="molecule type" value="Genomic_DNA"/>
</dbReference>
<keyword evidence="3" id="KW-0812">Transmembrane</keyword>
<dbReference type="Proteomes" id="UP000587396">
    <property type="component" value="Unassembled WGS sequence"/>
</dbReference>
<proteinExistence type="predicted"/>
<feature type="region of interest" description="Disordered" evidence="2">
    <location>
        <begin position="167"/>
        <end position="196"/>
    </location>
</feature>
<evidence type="ECO:0000256" key="2">
    <source>
        <dbReference type="SAM" id="MobiDB-lite"/>
    </source>
</evidence>
<evidence type="ECO:0000313" key="4">
    <source>
        <dbReference type="EMBL" id="MBC2890306.1"/>
    </source>
</evidence>
<sequence>MHGGIARKAQVVARLQPSEQTREAKKCHQVVRHEASITPAAHCSPLTLFFWSNNANTVPKVQGKNYTNSDIILCEGVHRQGTFAQPPLKRRKVVCGADTEGRYYRRERSIGMNKRKATESCKGGVSRPMASACGSSLPYGKLLNILIAIVLCCGLMIPTTLTRTQAFADPSESAAEQQEETQPAVEGETEGEASENEAVAFESASTIEAGDQEAPVEETATTASNEVAAMSDEAPAAVCEVDGYSVSARHTGTTDDDAVQYVDFVINPGYGSVTVTDADALAQSFAIVSSSGSPDSRYTSVSAKVSDDGDSIVVTGQLGFALTDGVAHVRTVSPDGIVAGCTAETYVRGSGYVQAPVKFDGIDTVVPSGLNFTAVSYVPGTETVPASTTFKLTGKANVRSMNHVIWMSNGASIIPSNGAATNAGYSQTTVAHQHNYLSMTEADAVASIVSNAYNEEGSRTLAQYGYSIKDNEDGSFTVTADSPKAGEVIDASVYDDNFLQANGLDMDTPLDDKTSLPAGPATIVTTEIRSRAASDPATASIALKNVGSGWAEASKTMKVAWLKDGQPSDEQTLTDQQWALSGSTIKVTRTADDPVFETTKDDATADDPYIQERMYRVTIEADGFPAVTKDIRFYTNYNSGTLEIREKDGSDNSAVTKTVDFTEEQVNDMLTFQNGSSSCGHTGVRTFSGWGVPITTLLERAGIDFEPGDTLKMRCTDGDGTDKYYWRGGTWTYEELLGNQRYFLSSLYEDANVQAKFIEAAKNAAEAPENTAFRQAAAAAKNTPMTPMISTGYVEAMLDADNIASATLPTAENTKVSSLVGKENNFRFIYGITMTNDKHTVSFDAGNGFSIASQTVNGPLMTSTPEQENTTMSSCYWVIGFDIIKGSHTPEAEDTTPSAVTKPADPTREGYTFGGWFTDEACTQAFDFDAAVEADVTLHAKWIANGGDPTPEQPSTGTKTDPATGVAASGSVLAPGGSAADGSLKVSEMLSSSDRFQELKSKYAPANNLLFKVFDVSLQNLNGVEITDLGADGLTLTFPVGAEYNGKPGTIIHLHKNADGTVSEQRSADGQKVVDGKLSISGVKSFSEFVVMVNDNAATAGGNASGTTLTKTGDSLPVVPIACFGGAAALLLALAMLSRRRTGGRD</sequence>
<dbReference type="NCBIfam" id="TIGR02543">
    <property type="entry name" value="List_Bact_rpt"/>
    <property type="match status" value="1"/>
</dbReference>
<keyword evidence="5" id="KW-1185">Reference proteome</keyword>
<dbReference type="InterPro" id="IPR013378">
    <property type="entry name" value="InlB-like_B-rpt"/>
</dbReference>
<evidence type="ECO:0000256" key="3">
    <source>
        <dbReference type="SAM" id="Phobius"/>
    </source>
</evidence>
<feature type="transmembrane region" description="Helical" evidence="3">
    <location>
        <begin position="1118"/>
        <end position="1137"/>
    </location>
</feature>
<comment type="caution">
    <text evidence="4">The sequence shown here is derived from an EMBL/GenBank/DDBJ whole genome shotgun (WGS) entry which is preliminary data.</text>
</comment>
<dbReference type="AlphaFoldDB" id="A0A842JH01"/>
<name>A0A842JH01_9ACTN</name>
<organism evidence="4 5">
    <name type="scientific">Gordonibacter massiliensis</name>
    <name type="common">ex Traore et al. 2017</name>
    <dbReference type="NCBI Taxonomy" id="1841863"/>
    <lineage>
        <taxon>Bacteria</taxon>
        <taxon>Bacillati</taxon>
        <taxon>Actinomycetota</taxon>
        <taxon>Coriobacteriia</taxon>
        <taxon>Eggerthellales</taxon>
        <taxon>Eggerthellaceae</taxon>
        <taxon>Gordonibacter</taxon>
    </lineage>
</organism>
<comment type="subcellular location">
    <subcellularLocation>
        <location evidence="1">Cell envelope</location>
    </subcellularLocation>
</comment>
<dbReference type="Pfam" id="PF09479">
    <property type="entry name" value="Flg_new"/>
    <property type="match status" value="1"/>
</dbReference>
<accession>A0A842JH01</accession>
<gene>
    <name evidence="4" type="ORF">H7313_13285</name>
</gene>
<evidence type="ECO:0000256" key="1">
    <source>
        <dbReference type="ARBA" id="ARBA00004196"/>
    </source>
</evidence>
<keyword evidence="3" id="KW-0472">Membrane</keyword>
<evidence type="ECO:0000313" key="5">
    <source>
        <dbReference type="Proteomes" id="UP000587396"/>
    </source>
</evidence>
<feature type="region of interest" description="Disordered" evidence="2">
    <location>
        <begin position="887"/>
        <end position="907"/>
    </location>
</feature>
<dbReference type="GO" id="GO:0030313">
    <property type="term" value="C:cell envelope"/>
    <property type="evidence" value="ECO:0007669"/>
    <property type="project" value="UniProtKB-SubCell"/>
</dbReference>
<keyword evidence="3" id="KW-1133">Transmembrane helix</keyword>
<dbReference type="InterPro" id="IPR042229">
    <property type="entry name" value="Listeria/Bacterioides_rpt_sf"/>
</dbReference>
<feature type="region of interest" description="Disordered" evidence="2">
    <location>
        <begin position="943"/>
        <end position="979"/>
    </location>
</feature>
<reference evidence="4 5" key="1">
    <citation type="submission" date="2020-08" db="EMBL/GenBank/DDBJ databases">
        <authorList>
            <person name="Liu C."/>
            <person name="Sun Q."/>
        </authorList>
    </citation>
    <scope>NUCLEOTIDE SEQUENCE [LARGE SCALE GENOMIC DNA]</scope>
    <source>
        <strain evidence="4 5">N22</strain>
    </source>
</reference>
<protein>
    <submittedName>
        <fullName evidence="4">InlB B-repeat-containing protein</fullName>
    </submittedName>
</protein>
<dbReference type="Gene3D" id="2.60.40.4270">
    <property type="entry name" value="Listeria-Bacteroides repeat domain"/>
    <property type="match status" value="1"/>
</dbReference>